<evidence type="ECO:0000256" key="6">
    <source>
        <dbReference type="SAM" id="Coils"/>
    </source>
</evidence>
<evidence type="ECO:0000313" key="9">
    <source>
        <dbReference type="EMBL" id="RZC25677.1"/>
    </source>
</evidence>
<dbReference type="Proteomes" id="UP000053555">
    <property type="component" value="Unassembled WGS sequence"/>
</dbReference>
<dbReference type="InterPro" id="IPR033897">
    <property type="entry name" value="SRF-like_MADS-box"/>
</dbReference>
<dbReference type="GO" id="GO:0046983">
    <property type="term" value="F:protein dimerization activity"/>
    <property type="evidence" value="ECO:0007669"/>
    <property type="project" value="InterPro"/>
</dbReference>
<evidence type="ECO:0000256" key="3">
    <source>
        <dbReference type="ARBA" id="ARBA00023125"/>
    </source>
</evidence>
<keyword evidence="5" id="KW-0539">Nucleus</keyword>
<dbReference type="SMART" id="SM00432">
    <property type="entry name" value="MADS"/>
    <property type="match status" value="1"/>
</dbReference>
<feature type="coiled-coil region" evidence="6">
    <location>
        <begin position="87"/>
        <end position="114"/>
    </location>
</feature>
<dbReference type="SUPFAM" id="SSF55455">
    <property type="entry name" value="SRF-like"/>
    <property type="match status" value="1"/>
</dbReference>
<dbReference type="InterPro" id="IPR036879">
    <property type="entry name" value="TF_MADSbox_sf"/>
</dbReference>
<gene>
    <name evidence="9" type="ORF">D0Y65_004400</name>
    <name evidence="8" type="ORF">glysoja_038582</name>
</gene>
<evidence type="ECO:0000256" key="2">
    <source>
        <dbReference type="ARBA" id="ARBA00023015"/>
    </source>
</evidence>
<evidence type="ECO:0000256" key="1">
    <source>
        <dbReference type="ARBA" id="ARBA00004123"/>
    </source>
</evidence>
<dbReference type="GO" id="GO:0005634">
    <property type="term" value="C:nucleus"/>
    <property type="evidence" value="ECO:0007669"/>
    <property type="project" value="UniProtKB-SubCell"/>
</dbReference>
<reference evidence="9 10" key="2">
    <citation type="submission" date="2018-09" db="EMBL/GenBank/DDBJ databases">
        <title>A high-quality reference genome of wild soybean provides a powerful tool to mine soybean genomes.</title>
        <authorList>
            <person name="Xie M."/>
            <person name="Chung C.Y.L."/>
            <person name="Li M.-W."/>
            <person name="Wong F.-L."/>
            <person name="Chan T.-F."/>
            <person name="Lam H.-M."/>
        </authorList>
    </citation>
    <scope>NUCLEOTIDE SEQUENCE [LARGE SCALE GENOMIC DNA]</scope>
    <source>
        <strain evidence="10">cv. W05</strain>
        <tissue evidence="9">Hypocotyl of etiolated seedlings</tissue>
    </source>
</reference>
<comment type="subcellular location">
    <subcellularLocation>
        <location evidence="1">Nucleus</location>
    </subcellularLocation>
</comment>
<dbReference type="InterPro" id="IPR002100">
    <property type="entry name" value="TF_MADSbox"/>
</dbReference>
<evidence type="ECO:0000313" key="10">
    <source>
        <dbReference type="Proteomes" id="UP000289340"/>
    </source>
</evidence>
<evidence type="ECO:0000313" key="8">
    <source>
        <dbReference type="EMBL" id="KHN05212.1"/>
    </source>
</evidence>
<keyword evidence="3" id="KW-0238">DNA-binding</keyword>
<dbReference type="AlphaFoldDB" id="A0A0B2PC48"/>
<dbReference type="GO" id="GO:0045944">
    <property type="term" value="P:positive regulation of transcription by RNA polymerase II"/>
    <property type="evidence" value="ECO:0007669"/>
    <property type="project" value="InterPro"/>
</dbReference>
<dbReference type="EMBL" id="KN668707">
    <property type="protein sequence ID" value="KHN05212.1"/>
    <property type="molecule type" value="Genomic_DNA"/>
</dbReference>
<keyword evidence="10" id="KW-1185">Reference proteome</keyword>
<evidence type="ECO:0000259" key="7">
    <source>
        <dbReference type="PROSITE" id="PS50066"/>
    </source>
</evidence>
<sequence>MARKKVDLAYISNPKKRKEVLKKRKNGLLKKVDEITTLCGIEACAIIYSPDEPEPQVWSSDQGVESVIFKFRGVSELTRNKRMFCQESLLRKNIIQVQGQLKKLRNENRMKEINLFMCQYFVGGNHLDKSNIIDLNDITFLADKKLEEITKKIEMLHVQEVTPTTENEEKP</sequence>
<dbReference type="EMBL" id="QZWG01000002">
    <property type="protein sequence ID" value="RZC25677.1"/>
    <property type="molecule type" value="Genomic_DNA"/>
</dbReference>
<dbReference type="GO" id="GO:0000981">
    <property type="term" value="F:DNA-binding transcription factor activity, RNA polymerase II-specific"/>
    <property type="evidence" value="ECO:0007669"/>
    <property type="project" value="InterPro"/>
</dbReference>
<dbReference type="FunFam" id="3.40.1810.10:FF:000024">
    <property type="entry name" value="Agamous-like MADS-box protein AGL80"/>
    <property type="match status" value="1"/>
</dbReference>
<dbReference type="GO" id="GO:0000978">
    <property type="term" value="F:RNA polymerase II cis-regulatory region sequence-specific DNA binding"/>
    <property type="evidence" value="ECO:0007669"/>
    <property type="project" value="TreeGrafter"/>
</dbReference>
<dbReference type="Proteomes" id="UP000289340">
    <property type="component" value="Chromosome 2"/>
</dbReference>
<dbReference type="CDD" id="cd00266">
    <property type="entry name" value="MADS_SRF_like"/>
    <property type="match status" value="1"/>
</dbReference>
<accession>A0A0B2PC48</accession>
<dbReference type="Gene3D" id="3.40.1810.10">
    <property type="entry name" value="Transcription factor, MADS-box"/>
    <property type="match status" value="1"/>
</dbReference>
<dbReference type="PANTHER" id="PTHR11945">
    <property type="entry name" value="MADS BOX PROTEIN"/>
    <property type="match status" value="1"/>
</dbReference>
<organism evidence="8">
    <name type="scientific">Glycine soja</name>
    <name type="common">Wild soybean</name>
    <dbReference type="NCBI Taxonomy" id="3848"/>
    <lineage>
        <taxon>Eukaryota</taxon>
        <taxon>Viridiplantae</taxon>
        <taxon>Streptophyta</taxon>
        <taxon>Embryophyta</taxon>
        <taxon>Tracheophyta</taxon>
        <taxon>Spermatophyta</taxon>
        <taxon>Magnoliopsida</taxon>
        <taxon>eudicotyledons</taxon>
        <taxon>Gunneridae</taxon>
        <taxon>Pentapetalae</taxon>
        <taxon>rosids</taxon>
        <taxon>fabids</taxon>
        <taxon>Fabales</taxon>
        <taxon>Fabaceae</taxon>
        <taxon>Papilionoideae</taxon>
        <taxon>50 kb inversion clade</taxon>
        <taxon>NPAAA clade</taxon>
        <taxon>indigoferoid/millettioid clade</taxon>
        <taxon>Phaseoleae</taxon>
        <taxon>Glycine</taxon>
        <taxon>Glycine subgen. Soja</taxon>
    </lineage>
</organism>
<evidence type="ECO:0000256" key="5">
    <source>
        <dbReference type="ARBA" id="ARBA00023242"/>
    </source>
</evidence>
<dbReference type="PRINTS" id="PR00404">
    <property type="entry name" value="MADSDOMAIN"/>
</dbReference>
<evidence type="ECO:0000256" key="4">
    <source>
        <dbReference type="ARBA" id="ARBA00023163"/>
    </source>
</evidence>
<keyword evidence="4" id="KW-0804">Transcription</keyword>
<keyword evidence="6" id="KW-0175">Coiled coil</keyword>
<feature type="domain" description="MADS-box" evidence="7">
    <location>
        <begin position="1"/>
        <end position="49"/>
    </location>
</feature>
<dbReference type="PROSITE" id="PS50066">
    <property type="entry name" value="MADS_BOX_2"/>
    <property type="match status" value="1"/>
</dbReference>
<dbReference type="PANTHER" id="PTHR11945:SF777">
    <property type="entry name" value="MADS-BOX TRANSCRIPTION FACTOR FAMILY PROTEIN"/>
    <property type="match status" value="1"/>
</dbReference>
<name>A0A0B2PC48_GLYSO</name>
<dbReference type="Pfam" id="PF00319">
    <property type="entry name" value="SRF-TF"/>
    <property type="match status" value="1"/>
</dbReference>
<protein>
    <submittedName>
        <fullName evidence="8">Agamous-like MADS-box protein AGL80</fullName>
    </submittedName>
</protein>
<proteinExistence type="predicted"/>
<keyword evidence="2" id="KW-0805">Transcription regulation</keyword>
<dbReference type="Gramene" id="XM_028333605.1">
    <property type="protein sequence ID" value="XP_028189406.1"/>
    <property type="gene ID" value="LOC114375753"/>
</dbReference>
<dbReference type="SMR" id="A0A0B2PC48"/>
<reference evidence="8" key="1">
    <citation type="submission" date="2014-07" db="EMBL/GenBank/DDBJ databases">
        <title>Identification of a novel salt tolerance gene in wild soybean by whole-genome sequencing.</title>
        <authorList>
            <person name="Lam H.-M."/>
            <person name="Qi X."/>
            <person name="Li M.-W."/>
            <person name="Liu X."/>
            <person name="Xie M."/>
            <person name="Ni M."/>
            <person name="Xu X."/>
        </authorList>
    </citation>
    <scope>NUCLEOTIDE SEQUENCE [LARGE SCALE GENOMIC DNA]</scope>
    <source>
        <tissue evidence="8">Root</tissue>
    </source>
</reference>